<reference evidence="1 2" key="1">
    <citation type="journal article" date="2020" name="Genome Biol. Evol.">
        <title>Comparative genomics of strictly vertically transmitted, feminizing microsporidia endosymbionts of amphipod crustaceans.</title>
        <authorList>
            <person name="Cormier A."/>
            <person name="Chebbi M.A."/>
            <person name="Giraud I."/>
            <person name="Wattier R."/>
            <person name="Teixeira M."/>
            <person name="Gilbert C."/>
            <person name="Rigaud T."/>
            <person name="Cordaux R."/>
        </authorList>
    </citation>
    <scope>NUCLEOTIDE SEQUENCE [LARGE SCALE GENOMIC DNA]</scope>
    <source>
        <strain evidence="1 2">Ou3-Ou53</strain>
    </source>
</reference>
<dbReference type="AlphaFoldDB" id="A0A9P6H2R1"/>
<proteinExistence type="predicted"/>
<dbReference type="OrthoDB" id="10464260at2759"/>
<dbReference type="Proteomes" id="UP000740883">
    <property type="component" value="Unassembled WGS sequence"/>
</dbReference>
<keyword evidence="2" id="KW-1185">Reference proteome</keyword>
<name>A0A9P6H2R1_9MICR</name>
<dbReference type="EMBL" id="SBJO01000025">
    <property type="protein sequence ID" value="KAF9764392.1"/>
    <property type="molecule type" value="Genomic_DNA"/>
</dbReference>
<evidence type="ECO:0000313" key="2">
    <source>
        <dbReference type="Proteomes" id="UP000740883"/>
    </source>
</evidence>
<comment type="caution">
    <text evidence="1">The sequence shown here is derived from an EMBL/GenBank/DDBJ whole genome shotgun (WGS) entry which is preliminary data.</text>
</comment>
<accession>A0A9P6H2R1</accession>
<organism evidence="1 2">
    <name type="scientific">Nosema granulosis</name>
    <dbReference type="NCBI Taxonomy" id="83296"/>
    <lineage>
        <taxon>Eukaryota</taxon>
        <taxon>Fungi</taxon>
        <taxon>Fungi incertae sedis</taxon>
        <taxon>Microsporidia</taxon>
        <taxon>Nosematidae</taxon>
        <taxon>Nosema</taxon>
    </lineage>
</organism>
<gene>
    <name evidence="1" type="ORF">NGRA_0604</name>
</gene>
<evidence type="ECO:0000313" key="1">
    <source>
        <dbReference type="EMBL" id="KAF9764392.1"/>
    </source>
</evidence>
<protein>
    <submittedName>
        <fullName evidence="1">Uncharacterized protein</fullName>
    </submittedName>
</protein>
<sequence>MLLLLLGFLKALEKDHHKDIKILTEDREYELRLTPEAVFKERLMFLPTTSLNNRENIFTYDSEYGGIKTMYNDFLTKDIQLNTSSRHIIPSRVQNNVDDWHIKGLSHFNTIKNSLNLCFKRGKYQEELDAYDLLTAVCSVSDKDQRFIVVEIPRKPTDVCKLLNVNNSTCADDYIETVTDVKSRPMLI</sequence>